<organism evidence="2 3">
    <name type="scientific">Pristionchus mayeri</name>
    <dbReference type="NCBI Taxonomy" id="1317129"/>
    <lineage>
        <taxon>Eukaryota</taxon>
        <taxon>Metazoa</taxon>
        <taxon>Ecdysozoa</taxon>
        <taxon>Nematoda</taxon>
        <taxon>Chromadorea</taxon>
        <taxon>Rhabditida</taxon>
        <taxon>Rhabditina</taxon>
        <taxon>Diplogasteromorpha</taxon>
        <taxon>Diplogasteroidea</taxon>
        <taxon>Neodiplogasteridae</taxon>
        <taxon>Pristionchus</taxon>
    </lineage>
</organism>
<gene>
    <name evidence="2" type="ORF">PMAYCL1PPCAC_04004</name>
</gene>
<dbReference type="PROSITE" id="PS51029">
    <property type="entry name" value="MADF"/>
    <property type="match status" value="1"/>
</dbReference>
<proteinExistence type="predicted"/>
<dbReference type="Proteomes" id="UP001328107">
    <property type="component" value="Unassembled WGS sequence"/>
</dbReference>
<feature type="domain" description="MADF" evidence="1">
    <location>
        <begin position="34"/>
        <end position="125"/>
    </location>
</feature>
<protein>
    <recommendedName>
        <fullName evidence="1">MADF domain-containing protein</fullName>
    </recommendedName>
</protein>
<evidence type="ECO:0000313" key="2">
    <source>
        <dbReference type="EMBL" id="GMR33809.1"/>
    </source>
</evidence>
<dbReference type="EMBL" id="BTRK01000001">
    <property type="protein sequence ID" value="GMR33809.1"/>
    <property type="molecule type" value="Genomic_DNA"/>
</dbReference>
<dbReference type="InterPro" id="IPR006578">
    <property type="entry name" value="MADF-dom"/>
</dbReference>
<evidence type="ECO:0000259" key="1">
    <source>
        <dbReference type="PROSITE" id="PS51029"/>
    </source>
</evidence>
<comment type="caution">
    <text evidence="2">The sequence shown here is derived from an EMBL/GenBank/DDBJ whole genome shotgun (WGS) entry which is preliminary data.</text>
</comment>
<evidence type="ECO:0000313" key="3">
    <source>
        <dbReference type="Proteomes" id="UP001328107"/>
    </source>
</evidence>
<dbReference type="AlphaFoldDB" id="A0AAN4Z630"/>
<feature type="non-terminal residue" evidence="2">
    <location>
        <position position="200"/>
    </location>
</feature>
<reference evidence="3" key="1">
    <citation type="submission" date="2022-10" db="EMBL/GenBank/DDBJ databases">
        <title>Genome assembly of Pristionchus species.</title>
        <authorList>
            <person name="Yoshida K."/>
            <person name="Sommer R.J."/>
        </authorList>
    </citation>
    <scope>NUCLEOTIDE SEQUENCE [LARGE SCALE GENOMIC DNA]</scope>
    <source>
        <strain evidence="3">RS5460</strain>
    </source>
</reference>
<name>A0AAN4Z630_9BILA</name>
<sequence length="200" mass="22740">MPRNKDLNADNSDDDIDIVQSSQKINLSHAEKKQLFSLVKIDHCLWDKRSQLYKKGTAKRKLAWDGFDKMFGLEDGRAKKIFELARMNRRKTLQTIKLTPSGSGKVKVGEIEFDSELSFLDQIEKENTISSSDAIEDIVSDEEVKPRLSKQLSEGSRSLLRKMKQEVPEEGVTVSRKKRKITSSEGILEAIEKNDKLLAS</sequence>
<accession>A0AAN4Z630</accession>
<keyword evidence="3" id="KW-1185">Reference proteome</keyword>